<protein>
    <submittedName>
        <fullName evidence="2">Uncharacterized protein</fullName>
    </submittedName>
</protein>
<feature type="region of interest" description="Disordered" evidence="1">
    <location>
        <begin position="262"/>
        <end position="290"/>
    </location>
</feature>
<comment type="caution">
    <text evidence="2">The sequence shown here is derived from an EMBL/GenBank/DDBJ whole genome shotgun (WGS) entry which is preliminary data.</text>
</comment>
<reference evidence="2" key="1">
    <citation type="submission" date="2023-05" db="EMBL/GenBank/DDBJ databases">
        <title>Nepenthes gracilis genome sequencing.</title>
        <authorList>
            <person name="Fukushima K."/>
        </authorList>
    </citation>
    <scope>NUCLEOTIDE SEQUENCE</scope>
    <source>
        <strain evidence="2">SING2019-196</strain>
    </source>
</reference>
<evidence type="ECO:0000256" key="1">
    <source>
        <dbReference type="SAM" id="MobiDB-lite"/>
    </source>
</evidence>
<keyword evidence="3" id="KW-1185">Reference proteome</keyword>
<accession>A0AAD3Y8K6</accession>
<dbReference type="Proteomes" id="UP001279734">
    <property type="component" value="Unassembled WGS sequence"/>
</dbReference>
<dbReference type="EMBL" id="BSYO01000043">
    <property type="protein sequence ID" value="GMH31875.1"/>
    <property type="molecule type" value="Genomic_DNA"/>
</dbReference>
<evidence type="ECO:0000313" key="3">
    <source>
        <dbReference type="Proteomes" id="UP001279734"/>
    </source>
</evidence>
<sequence>MASGAPVEPSSEDVVALQGSSPCVPCPGVLRVLLFDPLRIRPHSEARKLVLPFLLLIEEECSEELLRCFRHRWFLAAVFICMLDSKDPCRWMPISVVPFLLKESCCGDVDVHCCLTKVFPAGVGFWWLLRDWLMTWPMRLLAGLADSGQEAVELHYVAASCKECISMYLPELKWQSLAETGAGSLFGCQVAPALDHEKITPLRTPTKETKTFQLKKHTANIPSAKCTPEKVHSGIKYFSNIHSENSTPKTSNNALQRKVHPAKELQQDPLRKTPDVCTSEKGTSKIIPRF</sequence>
<gene>
    <name evidence="2" type="ORF">Nepgr_033719</name>
</gene>
<proteinExistence type="predicted"/>
<name>A0AAD3Y8K6_NEPGR</name>
<organism evidence="2 3">
    <name type="scientific">Nepenthes gracilis</name>
    <name type="common">Slender pitcher plant</name>
    <dbReference type="NCBI Taxonomy" id="150966"/>
    <lineage>
        <taxon>Eukaryota</taxon>
        <taxon>Viridiplantae</taxon>
        <taxon>Streptophyta</taxon>
        <taxon>Embryophyta</taxon>
        <taxon>Tracheophyta</taxon>
        <taxon>Spermatophyta</taxon>
        <taxon>Magnoliopsida</taxon>
        <taxon>eudicotyledons</taxon>
        <taxon>Gunneridae</taxon>
        <taxon>Pentapetalae</taxon>
        <taxon>Caryophyllales</taxon>
        <taxon>Nepenthaceae</taxon>
        <taxon>Nepenthes</taxon>
    </lineage>
</organism>
<feature type="compositionally biased region" description="Basic and acidic residues" evidence="1">
    <location>
        <begin position="262"/>
        <end position="274"/>
    </location>
</feature>
<dbReference type="AlphaFoldDB" id="A0AAD3Y8K6"/>
<evidence type="ECO:0000313" key="2">
    <source>
        <dbReference type="EMBL" id="GMH31875.1"/>
    </source>
</evidence>